<accession>A0A917PJ89</accession>
<evidence type="ECO:0000313" key="9">
    <source>
        <dbReference type="Proteomes" id="UP000635726"/>
    </source>
</evidence>
<protein>
    <recommendedName>
        <fullName evidence="5">Exodeoxyribonuclease 7 large subunit</fullName>
        <ecNumber evidence="5">3.1.11.6</ecNumber>
    </recommendedName>
</protein>
<keyword evidence="1" id="KW-0963">Cytoplasm</keyword>
<evidence type="ECO:0000256" key="4">
    <source>
        <dbReference type="ARBA" id="ARBA00022839"/>
    </source>
</evidence>
<keyword evidence="3 5" id="KW-0378">Hydrolase</keyword>
<evidence type="ECO:0000259" key="7">
    <source>
        <dbReference type="Pfam" id="PF13742"/>
    </source>
</evidence>
<evidence type="ECO:0000256" key="1">
    <source>
        <dbReference type="ARBA" id="ARBA00022490"/>
    </source>
</evidence>
<evidence type="ECO:0000259" key="6">
    <source>
        <dbReference type="Pfam" id="PF02601"/>
    </source>
</evidence>
<dbReference type="GO" id="GO:0005737">
    <property type="term" value="C:cytoplasm"/>
    <property type="evidence" value="ECO:0007669"/>
    <property type="project" value="UniProtKB-SubCell"/>
</dbReference>
<dbReference type="EMBL" id="BMOE01000009">
    <property type="protein sequence ID" value="GGJ81044.1"/>
    <property type="molecule type" value="Genomic_DNA"/>
</dbReference>
<reference evidence="8" key="1">
    <citation type="journal article" date="2014" name="Int. J. Syst. Evol. Microbiol.">
        <title>Complete genome sequence of Corynebacterium casei LMG S-19264T (=DSM 44701T), isolated from a smear-ripened cheese.</title>
        <authorList>
            <consortium name="US DOE Joint Genome Institute (JGI-PGF)"/>
            <person name="Walter F."/>
            <person name="Albersmeier A."/>
            <person name="Kalinowski J."/>
            <person name="Ruckert C."/>
        </authorList>
    </citation>
    <scope>NUCLEOTIDE SEQUENCE</scope>
    <source>
        <strain evidence="8">JCM 14371</strain>
    </source>
</reference>
<dbReference type="GO" id="GO:0003676">
    <property type="term" value="F:nucleic acid binding"/>
    <property type="evidence" value="ECO:0007669"/>
    <property type="project" value="InterPro"/>
</dbReference>
<comment type="caution">
    <text evidence="8">The sequence shown here is derived from an EMBL/GenBank/DDBJ whole genome shotgun (WGS) entry which is preliminary data.</text>
</comment>
<evidence type="ECO:0000313" key="8">
    <source>
        <dbReference type="EMBL" id="GGJ81044.1"/>
    </source>
</evidence>
<dbReference type="AlphaFoldDB" id="A0A917PJ89"/>
<keyword evidence="9" id="KW-1185">Reference proteome</keyword>
<dbReference type="RefSeq" id="WP_188963746.1">
    <property type="nucleotide sequence ID" value="NZ_BMOE01000009.1"/>
</dbReference>
<dbReference type="Pfam" id="PF13742">
    <property type="entry name" value="tRNA_anti_2"/>
    <property type="match status" value="1"/>
</dbReference>
<dbReference type="EC" id="3.1.11.6" evidence="5"/>
<keyword evidence="2 5" id="KW-0540">Nuclease</keyword>
<comment type="subcellular location">
    <subcellularLocation>
        <location evidence="5">Cytoplasm</location>
    </subcellularLocation>
</comment>
<dbReference type="PANTHER" id="PTHR30008">
    <property type="entry name" value="EXODEOXYRIBONUCLEASE 7 LARGE SUBUNIT"/>
    <property type="match status" value="1"/>
</dbReference>
<evidence type="ECO:0000256" key="2">
    <source>
        <dbReference type="ARBA" id="ARBA00022722"/>
    </source>
</evidence>
<dbReference type="GO" id="GO:0006308">
    <property type="term" value="P:DNA catabolic process"/>
    <property type="evidence" value="ECO:0007669"/>
    <property type="project" value="UniProtKB-UniRule"/>
</dbReference>
<dbReference type="GO" id="GO:0008855">
    <property type="term" value="F:exodeoxyribonuclease VII activity"/>
    <property type="evidence" value="ECO:0007669"/>
    <property type="project" value="UniProtKB-UniRule"/>
</dbReference>
<dbReference type="InterPro" id="IPR020579">
    <property type="entry name" value="Exonuc_VII_lsu_C"/>
</dbReference>
<evidence type="ECO:0000256" key="5">
    <source>
        <dbReference type="RuleBase" id="RU004355"/>
    </source>
</evidence>
<dbReference type="NCBIfam" id="TIGR00237">
    <property type="entry name" value="xseA"/>
    <property type="match status" value="1"/>
</dbReference>
<dbReference type="InterPro" id="IPR025824">
    <property type="entry name" value="OB-fold_nuc-bd_dom"/>
</dbReference>
<dbReference type="GO" id="GO:0009318">
    <property type="term" value="C:exodeoxyribonuclease VII complex"/>
    <property type="evidence" value="ECO:0007669"/>
    <property type="project" value="UniProtKB-UniRule"/>
</dbReference>
<comment type="catalytic activity">
    <reaction evidence="5">
        <text>Exonucleolytic cleavage in either 5'- to 3'- or 3'- to 5'-direction to yield nucleoside 5'-phosphates.</text>
        <dbReference type="EC" id="3.1.11.6"/>
    </reaction>
</comment>
<evidence type="ECO:0000256" key="3">
    <source>
        <dbReference type="ARBA" id="ARBA00022801"/>
    </source>
</evidence>
<dbReference type="Proteomes" id="UP000635726">
    <property type="component" value="Unassembled WGS sequence"/>
</dbReference>
<dbReference type="PANTHER" id="PTHR30008:SF0">
    <property type="entry name" value="EXODEOXYRIBONUCLEASE 7 LARGE SUBUNIT"/>
    <property type="match status" value="1"/>
</dbReference>
<comment type="similarity">
    <text evidence="5">Belongs to the XseA family.</text>
</comment>
<dbReference type="Pfam" id="PF02601">
    <property type="entry name" value="Exonuc_VII_L"/>
    <property type="match status" value="1"/>
</dbReference>
<reference evidence="8" key="2">
    <citation type="submission" date="2020-09" db="EMBL/GenBank/DDBJ databases">
        <authorList>
            <person name="Sun Q."/>
            <person name="Ohkuma M."/>
        </authorList>
    </citation>
    <scope>NUCLEOTIDE SEQUENCE</scope>
    <source>
        <strain evidence="8">JCM 14371</strain>
    </source>
</reference>
<name>A0A917PJ89_9DEIO</name>
<dbReference type="CDD" id="cd04489">
    <property type="entry name" value="ExoVII_LU_OBF"/>
    <property type="match status" value="1"/>
</dbReference>
<feature type="domain" description="OB-fold nucleic acid binding" evidence="7">
    <location>
        <begin position="10"/>
        <end position="112"/>
    </location>
</feature>
<feature type="domain" description="Exonuclease VII large subunit C-terminal" evidence="6">
    <location>
        <begin position="137"/>
        <end position="319"/>
    </location>
</feature>
<dbReference type="InterPro" id="IPR003753">
    <property type="entry name" value="Exonuc_VII_L"/>
</dbReference>
<gene>
    <name evidence="8" type="primary">xseA</name>
    <name evidence="8" type="ORF">GCM10008939_26300</name>
</gene>
<organism evidence="8 9">
    <name type="scientific">Deinococcus aquiradiocola</name>
    <dbReference type="NCBI Taxonomy" id="393059"/>
    <lineage>
        <taxon>Bacteria</taxon>
        <taxon>Thermotogati</taxon>
        <taxon>Deinococcota</taxon>
        <taxon>Deinococci</taxon>
        <taxon>Deinococcales</taxon>
        <taxon>Deinococcaceae</taxon>
        <taxon>Deinococcus</taxon>
    </lineage>
</organism>
<proteinExistence type="inferred from homology"/>
<keyword evidence="4 5" id="KW-0269">Exonuclease</keyword>
<sequence>MTRTPDAHLQLSDLLGYVSQVIHHGIPGAVWVRAELSSVTDRRHLYMDVVQSEDGQEVAKARATLWARERYALEGKFRKATGGTLRAGMSVLLYVTAEFHPQYGFSLNVLDIAPEFTLGDQAVKLEQIRRVLDAEGLLDRNRRLPPPHDPQRVAVLAPRNAAGLGDFRREADRLARAGAVDFVYLNATFQGREAAPSLLTALAEALLAHAQAPLDALVIIRGGGAQTDLAWLNDLELARAVASFPVPVVTGIGHARDDSILDEIACVRTDTPSKAAAYLVNSVTGAAATALDAYRQIMDAGRSVLTHADREATWAQDRVTRAARARVTGESERVNHTMRTVLGLTPKRTLERGYAVVRTRPGGTVVTRAAQLGAGERVTLEFADGTVDAHTDADIQN</sequence>